<dbReference type="Proteomes" id="UP000187455">
    <property type="component" value="Unassembled WGS sequence"/>
</dbReference>
<protein>
    <submittedName>
        <fullName evidence="2">Uncharacterized protein</fullName>
    </submittedName>
</protein>
<evidence type="ECO:0000256" key="1">
    <source>
        <dbReference type="SAM" id="SignalP"/>
    </source>
</evidence>
<feature type="signal peptide" evidence="1">
    <location>
        <begin position="1"/>
        <end position="25"/>
    </location>
</feature>
<name>A0A1R0H135_9FUNG</name>
<feature type="chain" id="PRO_5012887085" evidence="1">
    <location>
        <begin position="26"/>
        <end position="165"/>
    </location>
</feature>
<dbReference type="AlphaFoldDB" id="A0A1R0H135"/>
<gene>
    <name evidence="2" type="ORF">AYI68_g3018</name>
</gene>
<accession>A0A1R0H135</accession>
<organism evidence="2 3">
    <name type="scientific">Smittium mucronatum</name>
    <dbReference type="NCBI Taxonomy" id="133383"/>
    <lineage>
        <taxon>Eukaryota</taxon>
        <taxon>Fungi</taxon>
        <taxon>Fungi incertae sedis</taxon>
        <taxon>Zoopagomycota</taxon>
        <taxon>Kickxellomycotina</taxon>
        <taxon>Harpellomycetes</taxon>
        <taxon>Harpellales</taxon>
        <taxon>Legeriomycetaceae</taxon>
        <taxon>Smittium</taxon>
    </lineage>
</organism>
<proteinExistence type="predicted"/>
<reference evidence="2 3" key="1">
    <citation type="journal article" date="2016" name="Mol. Biol. Evol.">
        <title>Genome-Wide Survey of Gut Fungi (Harpellales) Reveals the First Horizontally Transferred Ubiquitin Gene from a Mosquito Host.</title>
        <authorList>
            <person name="Wang Y."/>
            <person name="White M.M."/>
            <person name="Kvist S."/>
            <person name="Moncalvo J.M."/>
        </authorList>
    </citation>
    <scope>NUCLEOTIDE SEQUENCE [LARGE SCALE GENOMIC DNA]</scope>
    <source>
        <strain evidence="2 3">ALG-7-W6</strain>
    </source>
</reference>
<evidence type="ECO:0000313" key="2">
    <source>
        <dbReference type="EMBL" id="OLY82851.1"/>
    </source>
</evidence>
<keyword evidence="3" id="KW-1185">Reference proteome</keyword>
<evidence type="ECO:0000313" key="3">
    <source>
        <dbReference type="Proteomes" id="UP000187455"/>
    </source>
</evidence>
<sequence>MKFSLFTLASSLVSGSAILFQRSLGNGINFPEYTESSRFNRGNNLLNYQIGASYPNSIQSGNNGPSRIGFYYPYPIYNGFGYPNSIHKGLNYLYPIGNGLSHPQQWDNFQNQNLRKNARQRQNLISNYEKIIHPNEEKTDESRGVSSEDDMVGWKTDVHNLNGNV</sequence>
<keyword evidence="1" id="KW-0732">Signal</keyword>
<comment type="caution">
    <text evidence="2">The sequence shown here is derived from an EMBL/GenBank/DDBJ whole genome shotgun (WGS) entry which is preliminary data.</text>
</comment>
<dbReference type="EMBL" id="LSSL01001212">
    <property type="protein sequence ID" value="OLY82851.1"/>
    <property type="molecule type" value="Genomic_DNA"/>
</dbReference>